<dbReference type="Proteomes" id="UP000515480">
    <property type="component" value="Chromosome"/>
</dbReference>
<feature type="region of interest" description="Disordered" evidence="1">
    <location>
        <begin position="110"/>
        <end position="130"/>
    </location>
</feature>
<dbReference type="InterPro" id="IPR036852">
    <property type="entry name" value="Peptidase_S8/S53_dom_sf"/>
</dbReference>
<organism evidence="3 4">
    <name type="scientific">Selenomonas timonae</name>
    <dbReference type="NCBI Taxonomy" id="2754044"/>
    <lineage>
        <taxon>Bacteria</taxon>
        <taxon>Bacillati</taxon>
        <taxon>Bacillota</taxon>
        <taxon>Negativicutes</taxon>
        <taxon>Selenomonadales</taxon>
        <taxon>Selenomonadaceae</taxon>
        <taxon>Selenomonas</taxon>
    </lineage>
</organism>
<keyword evidence="4" id="KW-1185">Reference proteome</keyword>
<dbReference type="CDD" id="cd04847">
    <property type="entry name" value="Peptidases_S8_Subtilisin_like_2"/>
    <property type="match status" value="1"/>
</dbReference>
<evidence type="ECO:0000313" key="3">
    <source>
        <dbReference type="EMBL" id="QNH54898.1"/>
    </source>
</evidence>
<dbReference type="InterPro" id="IPR000209">
    <property type="entry name" value="Peptidase_S8/S53_dom"/>
</dbReference>
<gene>
    <name evidence="3" type="ORF">H1B31_02790</name>
</gene>
<feature type="compositionally biased region" description="Basic and acidic residues" evidence="1">
    <location>
        <begin position="119"/>
        <end position="130"/>
    </location>
</feature>
<proteinExistence type="predicted"/>
<dbReference type="RefSeq" id="WP_185980820.1">
    <property type="nucleotide sequence ID" value="NZ_CP060204.1"/>
</dbReference>
<dbReference type="Pfam" id="PF00082">
    <property type="entry name" value="Peptidase_S8"/>
    <property type="match status" value="1"/>
</dbReference>
<dbReference type="InterPro" id="IPR034074">
    <property type="entry name" value="Y4bN_pept_dom"/>
</dbReference>
<dbReference type="GO" id="GO:0006508">
    <property type="term" value="P:proteolysis"/>
    <property type="evidence" value="ECO:0007669"/>
    <property type="project" value="InterPro"/>
</dbReference>
<dbReference type="GO" id="GO:0004252">
    <property type="term" value="F:serine-type endopeptidase activity"/>
    <property type="evidence" value="ECO:0007669"/>
    <property type="project" value="InterPro"/>
</dbReference>
<reference evidence="3 4" key="1">
    <citation type="submission" date="2020-07" db="EMBL/GenBank/DDBJ databases">
        <title>Complete genome and description of Selenomonas timonensis sp. nov., a new bacterium isolated from a gingivitis subject.</title>
        <authorList>
            <person name="Antezack A."/>
        </authorList>
    </citation>
    <scope>NUCLEOTIDE SEQUENCE [LARGE SCALE GENOMIC DNA]</scope>
    <source>
        <strain evidence="3 4">Marseille-Q3039</strain>
    </source>
</reference>
<name>A0A7G7VLA5_9FIRM</name>
<dbReference type="AlphaFoldDB" id="A0A7G7VLA5"/>
<evidence type="ECO:0000259" key="2">
    <source>
        <dbReference type="Pfam" id="PF00082"/>
    </source>
</evidence>
<sequence length="815" mass="92093">MEKRLPIKFFEKRIRDEQRTEGGGSQREDSWILHGDALTHRSQQLVSNMSQVAATFATRKQEKRKLPMVVATTIVEDAIAKSHRGQVVDLLDSDRKSNVIGIASAVQLDEPSNVSNPAKGDKGPPKSKETRRLLSVVTTDELILRIKHALQDTQNFAKLISAIAEIEPFEAQRVDYNPDNRLYRIRLIDYRDPHTNTLAQNLFKAKCHAHGIKIERETRYTRDMNLYRVSLDSMTNLEIMLGFEGIFSIEEAIPIRMDMDSLDDTLVPTAKQPVEGETYPVVGVLDSGIEKNKYLSPWIFRAGEEYYEGQYQDRGHGTMVASVLEYSDELNGTDDTAATGVMMMDAVIVPDLRKETVYPEDIIDNVRDAIERHRDIKIWTMSVGTIEECAKNSFSQYGIALDNIADENNVLIIKSAGNSNAFLYGDEHERITKMADSVRALVVGSIAGEKGQYDIAEIDTPSPFTRCGPGPAYVIKPDLVAYGGNTGRRPDGTTTMTGVRVLDRAGMVARAPGTSFSTPWIARIAAELNHLLAEDFDPLLIKALMVHNAGYPAGQRMNMEDKVKFMGFGMPPGIRDILYNSEHEITLILRDSLPKSQFINILEFPFPKSLVRDDGFYRGQITLTVVSAPILRASEGAEYCQSDISVRFGTMTGIKRRDTSKPMILNPYGSENGANLLREDYYSKIILGVTEEKAFAKERTLLRYGKKFHPIKKYAIDLDEMTAGNRKKLLGKDRKWYMRIEMLCREAIEREFRETGEKLEQEFCVLLTIRDPEGKAPVYNEVTQQLQDRGFVYSDVKLKNEIREYVRIEKDSNTD</sequence>
<feature type="domain" description="Peptidase S8/S53" evidence="2">
    <location>
        <begin position="281"/>
        <end position="552"/>
    </location>
</feature>
<accession>A0A7G7VLA5</accession>
<evidence type="ECO:0000256" key="1">
    <source>
        <dbReference type="SAM" id="MobiDB-lite"/>
    </source>
</evidence>
<dbReference type="EMBL" id="CP060204">
    <property type="protein sequence ID" value="QNH54898.1"/>
    <property type="molecule type" value="Genomic_DNA"/>
</dbReference>
<protein>
    <submittedName>
        <fullName evidence="3">S8 family peptidase</fullName>
    </submittedName>
</protein>
<dbReference type="KEGG" id="stim:H1B31_02790"/>
<dbReference type="Gene3D" id="3.40.50.200">
    <property type="entry name" value="Peptidase S8/S53 domain"/>
    <property type="match status" value="1"/>
</dbReference>
<evidence type="ECO:0000313" key="4">
    <source>
        <dbReference type="Proteomes" id="UP000515480"/>
    </source>
</evidence>
<dbReference type="SUPFAM" id="SSF52743">
    <property type="entry name" value="Subtilisin-like"/>
    <property type="match status" value="1"/>
</dbReference>